<sequence>METDSEGRLKRDGCQLAQSKKGNRCKPTNTFIRATVPQVNAICTGGGQPYGQGLTSSNNPFDIDLLLSSMQNFRKRPSGEVAAARSSRSLTRSSCSLTRSSPSQSVPESESRAGLAPGPPPGPQLSMRCWDTQTQTANQNTSYTRPATTPHQQLHQTRPATTPHQQLHQTRPATTPHQTSNYTRPDQELEQTGSEVMVSPALLLLLMMMMSLAPPLQAAPSVGDQVKAGAIQAAKTAVNTIIEDPTIMTSFLNLIEGVLGATTSGVAGGVLKAVFGNAEHQQVMDKINDLSKNLKNMHEEMKLVIACESLREVQVSINQAWNQFQLLGKELKVPAATDDDKKKHTDSYFKDYKDKWIQVDLSAFMTHTSYCVENLPKVLIETSHCHNKLMDSIIKEIDVYMMKALYLKIVYYETDKNKVQIDDAIKQYHEAIGALHSERRECFLNRDKLSAHVETDVRAMVPDDKVKQTHLQLAEHIRKGLSEAFISYDWMVVVYKTPHNVMVLAKGHFFNNILKVHVNGLTVAVAWQETKVLFLRLLMLRKLVLLVLMIWYTEENVHWDTML</sequence>
<feature type="region of interest" description="Disordered" evidence="1">
    <location>
        <begin position="77"/>
        <end position="194"/>
    </location>
</feature>
<dbReference type="InterPro" id="IPR023411">
    <property type="entry name" value="RNaseA_AS"/>
</dbReference>
<dbReference type="AlphaFoldDB" id="A0AA47M772"/>
<reference evidence="2" key="1">
    <citation type="journal article" date="2023" name="Front. Mar. Sci.">
        <title>A new Merluccius polli reference genome to investigate the effects of global change in West African waters.</title>
        <authorList>
            <person name="Mateo J.L."/>
            <person name="Blanco-Fernandez C."/>
            <person name="Garcia-Vazquez E."/>
            <person name="Machado-Schiaffino G."/>
        </authorList>
    </citation>
    <scope>NUCLEOTIDE SEQUENCE</scope>
    <source>
        <strain evidence="2">C29</strain>
        <tissue evidence="2">Fin</tissue>
    </source>
</reference>
<feature type="compositionally biased region" description="Polar residues" evidence="1">
    <location>
        <begin position="131"/>
        <end position="194"/>
    </location>
</feature>
<dbReference type="InterPro" id="IPR036816">
    <property type="entry name" value="RNaseA-like_dom_sf"/>
</dbReference>
<gene>
    <name evidence="2" type="ORF">N1851_029379</name>
</gene>
<dbReference type="Proteomes" id="UP001174136">
    <property type="component" value="Unassembled WGS sequence"/>
</dbReference>
<evidence type="ECO:0000313" key="3">
    <source>
        <dbReference type="Proteomes" id="UP001174136"/>
    </source>
</evidence>
<comment type="caution">
    <text evidence="2">The sequence shown here is derived from an EMBL/GenBank/DDBJ whole genome shotgun (WGS) entry which is preliminary data.</text>
</comment>
<dbReference type="PROSITE" id="PS00127">
    <property type="entry name" value="RNASE_PANCREATIC"/>
    <property type="match status" value="1"/>
</dbReference>
<protein>
    <submittedName>
        <fullName evidence="2">Uncharacterized protein</fullName>
    </submittedName>
</protein>
<organism evidence="2 3">
    <name type="scientific">Merluccius polli</name>
    <name type="common">Benguela hake</name>
    <name type="synonym">Merluccius cadenati</name>
    <dbReference type="NCBI Taxonomy" id="89951"/>
    <lineage>
        <taxon>Eukaryota</taxon>
        <taxon>Metazoa</taxon>
        <taxon>Chordata</taxon>
        <taxon>Craniata</taxon>
        <taxon>Vertebrata</taxon>
        <taxon>Euteleostomi</taxon>
        <taxon>Actinopterygii</taxon>
        <taxon>Neopterygii</taxon>
        <taxon>Teleostei</taxon>
        <taxon>Neoteleostei</taxon>
        <taxon>Acanthomorphata</taxon>
        <taxon>Zeiogadaria</taxon>
        <taxon>Gadariae</taxon>
        <taxon>Gadiformes</taxon>
        <taxon>Gadoidei</taxon>
        <taxon>Merlucciidae</taxon>
        <taxon>Merluccius</taxon>
    </lineage>
</organism>
<evidence type="ECO:0000256" key="1">
    <source>
        <dbReference type="SAM" id="MobiDB-lite"/>
    </source>
</evidence>
<dbReference type="Gene3D" id="3.10.130.10">
    <property type="entry name" value="Ribonuclease A-like domain"/>
    <property type="match status" value="1"/>
</dbReference>
<keyword evidence="3" id="KW-1185">Reference proteome</keyword>
<accession>A0AA47M772</accession>
<evidence type="ECO:0000313" key="2">
    <source>
        <dbReference type="EMBL" id="KAK0134905.1"/>
    </source>
</evidence>
<name>A0AA47M772_MERPO</name>
<dbReference type="SUPFAM" id="SSF54076">
    <property type="entry name" value="RNase A-like"/>
    <property type="match status" value="1"/>
</dbReference>
<dbReference type="EMBL" id="JAOPHQ010005531">
    <property type="protein sequence ID" value="KAK0134905.1"/>
    <property type="molecule type" value="Genomic_DNA"/>
</dbReference>
<proteinExistence type="predicted"/>
<feature type="compositionally biased region" description="Low complexity" evidence="1">
    <location>
        <begin position="85"/>
        <end position="108"/>
    </location>
</feature>